<dbReference type="GO" id="GO:0046872">
    <property type="term" value="F:metal ion binding"/>
    <property type="evidence" value="ECO:0007669"/>
    <property type="project" value="UniProtKB-KW"/>
</dbReference>
<evidence type="ECO:0000256" key="2">
    <source>
        <dbReference type="ARBA" id="ARBA00022801"/>
    </source>
</evidence>
<organism evidence="4 5">
    <name type="scientific">Liquidambar formosana</name>
    <name type="common">Formosan gum</name>
    <dbReference type="NCBI Taxonomy" id="63359"/>
    <lineage>
        <taxon>Eukaryota</taxon>
        <taxon>Viridiplantae</taxon>
        <taxon>Streptophyta</taxon>
        <taxon>Embryophyta</taxon>
        <taxon>Tracheophyta</taxon>
        <taxon>Spermatophyta</taxon>
        <taxon>Magnoliopsida</taxon>
        <taxon>eudicotyledons</taxon>
        <taxon>Gunneridae</taxon>
        <taxon>Pentapetalae</taxon>
        <taxon>Saxifragales</taxon>
        <taxon>Altingiaceae</taxon>
        <taxon>Liquidambar</taxon>
    </lineage>
</organism>
<protein>
    <submittedName>
        <fullName evidence="4">Uncharacterized protein</fullName>
    </submittedName>
</protein>
<keyword evidence="2" id="KW-0378">Hydrolase</keyword>
<keyword evidence="3" id="KW-1133">Transmembrane helix</keyword>
<name>A0AAP0RGT3_LIQFO</name>
<dbReference type="GO" id="GO:0005737">
    <property type="term" value="C:cytoplasm"/>
    <property type="evidence" value="ECO:0007669"/>
    <property type="project" value="TreeGrafter"/>
</dbReference>
<evidence type="ECO:0000256" key="3">
    <source>
        <dbReference type="SAM" id="Phobius"/>
    </source>
</evidence>
<evidence type="ECO:0000313" key="5">
    <source>
        <dbReference type="Proteomes" id="UP001415857"/>
    </source>
</evidence>
<proteinExistence type="predicted"/>
<dbReference type="PANTHER" id="PTHR12629:SF62">
    <property type="entry name" value="NUDIX HYDROLASE 17, MITOCHONDRIAL"/>
    <property type="match status" value="1"/>
</dbReference>
<sequence length="134" mass="15345">MVLMNIQRYNRGCRQVVGCIPYRFIKTTHPSLIDVTTLIQELEVLVISSQKSQRLMFPKGGWEIDESMGSVARDARRSRRSWQCSNVVLNNLGNRGRSACFCFQCFHLLILCIVVSSFGASCEQRFCSYLIRLS</sequence>
<dbReference type="EMBL" id="JBBPBK010000010">
    <property type="protein sequence ID" value="KAK9276568.1"/>
    <property type="molecule type" value="Genomic_DNA"/>
</dbReference>
<keyword evidence="3" id="KW-0472">Membrane</keyword>
<dbReference type="GO" id="GO:0016787">
    <property type="term" value="F:hydrolase activity"/>
    <property type="evidence" value="ECO:0007669"/>
    <property type="project" value="UniProtKB-KW"/>
</dbReference>
<dbReference type="GO" id="GO:0005634">
    <property type="term" value="C:nucleus"/>
    <property type="evidence" value="ECO:0007669"/>
    <property type="project" value="TreeGrafter"/>
</dbReference>
<comment type="caution">
    <text evidence="4">The sequence shown here is derived from an EMBL/GenBank/DDBJ whole genome shotgun (WGS) entry which is preliminary data.</text>
</comment>
<dbReference type="PANTHER" id="PTHR12629">
    <property type="entry name" value="DIPHOSPHOINOSITOL POLYPHOSPHATE PHOSPHOHYDROLASE"/>
    <property type="match status" value="1"/>
</dbReference>
<gene>
    <name evidence="4" type="ORF">L1049_006103</name>
</gene>
<feature type="transmembrane region" description="Helical" evidence="3">
    <location>
        <begin position="99"/>
        <end position="120"/>
    </location>
</feature>
<dbReference type="Proteomes" id="UP001415857">
    <property type="component" value="Unassembled WGS sequence"/>
</dbReference>
<dbReference type="Gene3D" id="3.90.79.10">
    <property type="entry name" value="Nucleoside Triphosphate Pyrophosphohydrolase"/>
    <property type="match status" value="1"/>
</dbReference>
<accession>A0AAP0RGT3</accession>
<evidence type="ECO:0000256" key="1">
    <source>
        <dbReference type="ARBA" id="ARBA00022723"/>
    </source>
</evidence>
<keyword evidence="5" id="KW-1185">Reference proteome</keyword>
<keyword evidence="1" id="KW-0479">Metal-binding</keyword>
<dbReference type="AlphaFoldDB" id="A0AAP0RGT3"/>
<keyword evidence="3" id="KW-0812">Transmembrane</keyword>
<evidence type="ECO:0000313" key="4">
    <source>
        <dbReference type="EMBL" id="KAK9276568.1"/>
    </source>
</evidence>
<reference evidence="4 5" key="1">
    <citation type="journal article" date="2024" name="Plant J.">
        <title>Genome sequences and population genomics reveal climatic adaptation and genomic divergence between two closely related sweetgum species.</title>
        <authorList>
            <person name="Xu W.Q."/>
            <person name="Ren C.Q."/>
            <person name="Zhang X.Y."/>
            <person name="Comes H.P."/>
            <person name="Liu X.H."/>
            <person name="Li Y.G."/>
            <person name="Kettle C.J."/>
            <person name="Jalonen R."/>
            <person name="Gaisberger H."/>
            <person name="Ma Y.Z."/>
            <person name="Qiu Y.X."/>
        </authorList>
    </citation>
    <scope>NUCLEOTIDE SEQUENCE [LARGE SCALE GENOMIC DNA]</scope>
    <source>
        <strain evidence="4">Hangzhou</strain>
    </source>
</reference>